<dbReference type="Gene3D" id="2.20.70.150">
    <property type="match status" value="1"/>
</dbReference>
<comment type="caution">
    <text evidence="2">The sequence shown here is derived from an EMBL/GenBank/DDBJ whole genome shotgun (WGS) entry which is preliminary data.</text>
</comment>
<dbReference type="PANTHER" id="PTHR36156">
    <property type="entry name" value="SLR2101 PROTEIN"/>
    <property type="match status" value="1"/>
</dbReference>
<sequence length="198" mass="21843">METQTPRRAQDPVIRRIVTGHDANGRAIVLEDRAAPSIRHNPAHHGHVSVEMWKTEGAPVAVTAEEADPTTGPKQIHPPANGTVFRISEIPPETEEMRNMGPDQVAEVFKAFGNDSISTFGKAQRHPFMHRTESVDYAVVLEGEVYLVLDDSEVLVSAGDVVIQRGTNHAWSNRSGKPARMLYVLIDGKFDGSLKQKF</sequence>
<dbReference type="RefSeq" id="WP_109581520.1">
    <property type="nucleotide sequence ID" value="NZ_QGGT01000001.1"/>
</dbReference>
<dbReference type="InterPro" id="IPR047142">
    <property type="entry name" value="OryJ/VirC-like"/>
</dbReference>
<reference evidence="2 3" key="1">
    <citation type="submission" date="2018-05" db="EMBL/GenBank/DDBJ databases">
        <title>Genomic Encyclopedia of Type Strains, Phase IV (KMG-V): Genome sequencing to study the core and pangenomes of soil and plant-associated prokaryotes.</title>
        <authorList>
            <person name="Whitman W."/>
        </authorList>
    </citation>
    <scope>NUCLEOTIDE SEQUENCE [LARGE SCALE GENOMIC DNA]</scope>
    <source>
        <strain evidence="2 3">SLV-132</strain>
    </source>
</reference>
<dbReference type="Gene3D" id="2.60.120.10">
    <property type="entry name" value="Jelly Rolls"/>
    <property type="match status" value="1"/>
</dbReference>
<organism evidence="2 3">
    <name type="scientific">Cupriavidus plantarum</name>
    <dbReference type="NCBI Taxonomy" id="942865"/>
    <lineage>
        <taxon>Bacteria</taxon>
        <taxon>Pseudomonadati</taxon>
        <taxon>Pseudomonadota</taxon>
        <taxon>Betaproteobacteria</taxon>
        <taxon>Burkholderiales</taxon>
        <taxon>Burkholderiaceae</taxon>
        <taxon>Cupriavidus</taxon>
    </lineage>
</organism>
<dbReference type="PANTHER" id="PTHR36156:SF2">
    <property type="entry name" value="CUPIN TYPE-2 DOMAIN-CONTAINING PROTEIN"/>
    <property type="match status" value="1"/>
</dbReference>
<evidence type="ECO:0000259" key="1">
    <source>
        <dbReference type="Pfam" id="PF07883"/>
    </source>
</evidence>
<evidence type="ECO:0000313" key="2">
    <source>
        <dbReference type="EMBL" id="PWK37853.1"/>
    </source>
</evidence>
<name>A0A316F2T1_9BURK</name>
<dbReference type="InterPro" id="IPR014710">
    <property type="entry name" value="RmlC-like_jellyroll"/>
</dbReference>
<gene>
    <name evidence="2" type="ORF">C7419_1011739</name>
</gene>
<keyword evidence="3" id="KW-1185">Reference proteome</keyword>
<dbReference type="CDD" id="cd02231">
    <property type="entry name" value="cupin_BLL6423-like"/>
    <property type="match status" value="1"/>
</dbReference>
<dbReference type="AlphaFoldDB" id="A0A316F2T1"/>
<dbReference type="Proteomes" id="UP000245754">
    <property type="component" value="Unassembled WGS sequence"/>
</dbReference>
<feature type="domain" description="Cupin type-2" evidence="1">
    <location>
        <begin position="127"/>
        <end position="184"/>
    </location>
</feature>
<proteinExistence type="predicted"/>
<protein>
    <recommendedName>
        <fullName evidence="1">Cupin type-2 domain-containing protein</fullName>
    </recommendedName>
</protein>
<dbReference type="InterPro" id="IPR013096">
    <property type="entry name" value="Cupin_2"/>
</dbReference>
<dbReference type="InterPro" id="IPR011051">
    <property type="entry name" value="RmlC_Cupin_sf"/>
</dbReference>
<dbReference type="SUPFAM" id="SSF51182">
    <property type="entry name" value="RmlC-like cupins"/>
    <property type="match status" value="1"/>
</dbReference>
<dbReference type="Pfam" id="PF07883">
    <property type="entry name" value="Cupin_2"/>
    <property type="match status" value="1"/>
</dbReference>
<dbReference type="OrthoDB" id="713485at2"/>
<accession>A0A316F2T1</accession>
<dbReference type="EMBL" id="QGGT01000001">
    <property type="protein sequence ID" value="PWK37853.1"/>
    <property type="molecule type" value="Genomic_DNA"/>
</dbReference>
<evidence type="ECO:0000313" key="3">
    <source>
        <dbReference type="Proteomes" id="UP000245754"/>
    </source>
</evidence>